<dbReference type="GO" id="GO:0003723">
    <property type="term" value="F:RNA binding"/>
    <property type="evidence" value="ECO:0007669"/>
    <property type="project" value="InterPro"/>
</dbReference>
<evidence type="ECO:0000256" key="2">
    <source>
        <dbReference type="HAMAP-Rule" id="MF_00216"/>
    </source>
</evidence>
<accession>A0A7C2BK27</accession>
<sequence length="109" mass="12196">MPKKDQGLGPGAETPFPGDDTVVCGVIRHLGGDYLLAKCMDGVDRKVRIPGKLRKRVWINEGDIILVGLWDFSPDKGEVVYKYGRNEINKLIEKGFLSKEFIDALSEYV</sequence>
<evidence type="ECO:0000256" key="3">
    <source>
        <dbReference type="PROSITE-ProRule" id="PRU00181"/>
    </source>
</evidence>
<dbReference type="NCBIfam" id="NF003082">
    <property type="entry name" value="PRK04012.1-1"/>
    <property type="match status" value="1"/>
</dbReference>
<dbReference type="HAMAP" id="MF_00216">
    <property type="entry name" value="aIF_1A"/>
    <property type="match status" value="1"/>
</dbReference>
<dbReference type="InterPro" id="IPR006196">
    <property type="entry name" value="RNA-binding_domain_S1_IF1"/>
</dbReference>
<comment type="function">
    <text evidence="1 2">Seems to be required for maximal rate of protein biosynthesis. Enhances ribosome dissociation into subunits and stabilizes the binding of the initiator Met-tRNA(I) to 40 S ribosomal subunits.</text>
</comment>
<keyword evidence="2 3" id="KW-0648">Protein biosynthesis</keyword>
<dbReference type="Gene3D" id="2.40.50.140">
    <property type="entry name" value="Nucleic acid-binding proteins"/>
    <property type="match status" value="1"/>
</dbReference>
<organism evidence="5">
    <name type="scientific">Thermosphaera aggregans</name>
    <dbReference type="NCBI Taxonomy" id="54254"/>
    <lineage>
        <taxon>Archaea</taxon>
        <taxon>Thermoproteota</taxon>
        <taxon>Thermoprotei</taxon>
        <taxon>Desulfurococcales</taxon>
        <taxon>Desulfurococcaceae</taxon>
        <taxon>Thermosphaera</taxon>
    </lineage>
</organism>
<proteinExistence type="inferred from homology"/>
<dbReference type="EMBL" id="DSJT01000004">
    <property type="protein sequence ID" value="HEF86910.1"/>
    <property type="molecule type" value="Genomic_DNA"/>
</dbReference>
<comment type="similarity">
    <text evidence="2">Belongs to the eIF-1A family.</text>
</comment>
<dbReference type="CDD" id="cd05793">
    <property type="entry name" value="S1_IF1A"/>
    <property type="match status" value="1"/>
</dbReference>
<name>A0A7C2BK27_9CREN</name>
<feature type="domain" description="S1-like" evidence="4">
    <location>
        <begin position="26"/>
        <end position="84"/>
    </location>
</feature>
<dbReference type="Pfam" id="PF01176">
    <property type="entry name" value="eIF-1a"/>
    <property type="match status" value="1"/>
</dbReference>
<dbReference type="SMART" id="SM00652">
    <property type="entry name" value="eIF1a"/>
    <property type="match status" value="1"/>
</dbReference>
<dbReference type="InterPro" id="IPR012340">
    <property type="entry name" value="NA-bd_OB-fold"/>
</dbReference>
<evidence type="ECO:0000256" key="1">
    <source>
        <dbReference type="ARBA" id="ARBA00025502"/>
    </source>
</evidence>
<dbReference type="AlphaFoldDB" id="A0A7C2BK27"/>
<dbReference type="SUPFAM" id="SSF50249">
    <property type="entry name" value="Nucleic acid-binding proteins"/>
    <property type="match status" value="1"/>
</dbReference>
<gene>
    <name evidence="2" type="primary">eif1a</name>
    <name evidence="5" type="ORF">ENP55_01100</name>
</gene>
<protein>
    <recommendedName>
        <fullName evidence="2">Translation initiation factor 1A</fullName>
        <shortName evidence="2">aIF-1A</shortName>
    </recommendedName>
</protein>
<keyword evidence="2 3" id="KW-0396">Initiation factor</keyword>
<dbReference type="PROSITE" id="PS50832">
    <property type="entry name" value="S1_IF1_TYPE"/>
    <property type="match status" value="1"/>
</dbReference>
<dbReference type="KEGG" id="tcs:IMZ38_02570"/>
<dbReference type="OrthoDB" id="2586at2157"/>
<reference evidence="5" key="1">
    <citation type="journal article" date="2020" name="mSystems">
        <title>Genome- and Community-Level Interaction Insights into Carbon Utilization and Element Cycling Functions of Hydrothermarchaeota in Hydrothermal Sediment.</title>
        <authorList>
            <person name="Zhou Z."/>
            <person name="Liu Y."/>
            <person name="Xu W."/>
            <person name="Pan J."/>
            <person name="Luo Z.H."/>
            <person name="Li M."/>
        </authorList>
    </citation>
    <scope>NUCLEOTIDE SEQUENCE [LARGE SCALE GENOMIC DNA]</scope>
    <source>
        <strain evidence="5">SpSt-23</strain>
    </source>
</reference>
<comment type="caution">
    <text evidence="5">The sequence shown here is derived from an EMBL/GenBank/DDBJ whole genome shotgun (WGS) entry which is preliminary data.</text>
</comment>
<dbReference type="PANTHER" id="PTHR21668">
    <property type="entry name" value="EIF-1A"/>
    <property type="match status" value="1"/>
</dbReference>
<evidence type="ECO:0000259" key="4">
    <source>
        <dbReference type="PROSITE" id="PS50832"/>
    </source>
</evidence>
<dbReference type="GO" id="GO:0003743">
    <property type="term" value="F:translation initiation factor activity"/>
    <property type="evidence" value="ECO:0007669"/>
    <property type="project" value="UniProtKB-UniRule"/>
</dbReference>
<evidence type="ECO:0000313" key="5">
    <source>
        <dbReference type="EMBL" id="HEF86910.1"/>
    </source>
</evidence>
<dbReference type="InterPro" id="IPR001253">
    <property type="entry name" value="TIF_eIF-1A"/>
</dbReference>